<dbReference type="AlphaFoldDB" id="A0A8S4PWJ9"/>
<organism evidence="5 6">
    <name type="scientific">Owenia fusiformis</name>
    <name type="common">Polychaete worm</name>
    <dbReference type="NCBI Taxonomy" id="6347"/>
    <lineage>
        <taxon>Eukaryota</taxon>
        <taxon>Metazoa</taxon>
        <taxon>Spiralia</taxon>
        <taxon>Lophotrochozoa</taxon>
        <taxon>Annelida</taxon>
        <taxon>Polychaeta</taxon>
        <taxon>Sedentaria</taxon>
        <taxon>Canalipalpata</taxon>
        <taxon>Sabellida</taxon>
        <taxon>Oweniida</taxon>
        <taxon>Oweniidae</taxon>
        <taxon>Owenia</taxon>
    </lineage>
</organism>
<keyword evidence="6" id="KW-1185">Reference proteome</keyword>
<dbReference type="GO" id="GO:0002250">
    <property type="term" value="P:adaptive immune response"/>
    <property type="evidence" value="ECO:0007669"/>
    <property type="project" value="UniProtKB-KW"/>
</dbReference>
<keyword evidence="2" id="KW-0812">Transmembrane</keyword>
<feature type="region of interest" description="Disordered" evidence="1">
    <location>
        <begin position="741"/>
        <end position="780"/>
    </location>
</feature>
<sequence length="780" mass="86156">MEDKLILATLLLGLIVAVISRETLPDLSLTEVCENGDDGHCNGAQSSVSAFKPTPQKRYPLGDYRNCADSEGKLLPRLEALPGGGWDNLRNLDMGIVARRNYSQCLSSEDGMYLIPDGMFVIPQKRTNLETYAEIFEDMTSYSSMTSRSINIEVNVLSRISGSFSYSHQKAKTKQYNDKSMTTRVQVRRHVYTVKLSMDTEIEAALRNRVLDMIGSLQGNNTDEASYLAQLLVRDYGTHIVTSVDVGAILAQEDHVKRSSFLDSKTDSTQFKASASADFFGKVGFKIGVEVGSSDSTTKKYQTSRTHSKVITHGGSSFTPNFTYTNWEKGLVNSLVAIDMSGDPLHYFITPSKFPGIHVSSVRNAARLIERTVNRYYQINTLYGCTKMDSPNFSFESNLDDGSCETAMTNFTFGGVFQKCSLLERSAGNICPELTQKNPLTGDFSCPSMYKAVLLHSGTKRKGDPSNCHEHCYTCWLVLRCCDRICDRSSKAKYDVYWCYAPGHVNTNSGFLFGGIYSAVRQNPLTKSTNCPMHFFALKLGDGVFICVSDDYELGFRFSIPFAGLFSCTAGNPLVLSKDLVNKRSAPRTMMTYLSEAGPASWPHRCPPGYSQHIASIDDGCEIEYCVKVNALSSHGLTPIKRPPFIDIPHINANSTDTMVIMGAAGNAWVKIQDQNWKLVSAADAIDAYKIIDQTKSNARVKPKNTSAIVGIVIGGLAFVVLVAMVVFGIRRKYKNRRAGHSRLVGNNQNSEMGLQDSSQQNQYGTIGSETNMRDENPNV</sequence>
<evidence type="ECO:0000313" key="5">
    <source>
        <dbReference type="EMBL" id="CAH1797817.1"/>
    </source>
</evidence>
<protein>
    <recommendedName>
        <fullName evidence="4">MACPF domain-containing protein</fullName>
    </recommendedName>
</protein>
<comment type="caution">
    <text evidence="5">The sequence shown here is derived from an EMBL/GenBank/DDBJ whole genome shotgun (WGS) entry which is preliminary data.</text>
</comment>
<dbReference type="EMBL" id="CAIIXF020000010">
    <property type="protein sequence ID" value="CAH1797817.1"/>
    <property type="molecule type" value="Genomic_DNA"/>
</dbReference>
<dbReference type="InterPro" id="IPR039707">
    <property type="entry name" value="MPEG1"/>
</dbReference>
<dbReference type="PANTHER" id="PTHR31463:SF1">
    <property type="entry name" value="MACROPHAGE-EXPRESSED GENE 1 PROTEIN"/>
    <property type="match status" value="1"/>
</dbReference>
<evidence type="ECO:0000313" key="6">
    <source>
        <dbReference type="Proteomes" id="UP000749559"/>
    </source>
</evidence>
<dbReference type="CDD" id="cd12087">
    <property type="entry name" value="TM_EGFR-like"/>
    <property type="match status" value="1"/>
</dbReference>
<accession>A0A8S4PWJ9</accession>
<keyword evidence="2" id="KW-1133">Transmembrane helix</keyword>
<dbReference type="PANTHER" id="PTHR31463">
    <property type="entry name" value="MACROPHAGE-EXPRESSED GENE 1 PROTEIN"/>
    <property type="match status" value="1"/>
</dbReference>
<keyword evidence="2" id="KW-0472">Membrane</keyword>
<evidence type="ECO:0000256" key="1">
    <source>
        <dbReference type="SAM" id="MobiDB-lite"/>
    </source>
</evidence>
<feature type="transmembrane region" description="Helical" evidence="2">
    <location>
        <begin position="708"/>
        <end position="730"/>
    </location>
</feature>
<dbReference type="OrthoDB" id="5950457at2759"/>
<feature type="signal peptide" evidence="3">
    <location>
        <begin position="1"/>
        <end position="20"/>
    </location>
</feature>
<evidence type="ECO:0000256" key="3">
    <source>
        <dbReference type="SAM" id="SignalP"/>
    </source>
</evidence>
<feature type="compositionally biased region" description="Polar residues" evidence="1">
    <location>
        <begin position="745"/>
        <end position="771"/>
    </location>
</feature>
<dbReference type="GO" id="GO:0030670">
    <property type="term" value="C:phagocytic vesicle membrane"/>
    <property type="evidence" value="ECO:0007669"/>
    <property type="project" value="UniProtKB-SubCell"/>
</dbReference>
<dbReference type="InterPro" id="IPR020864">
    <property type="entry name" value="MACPF"/>
</dbReference>
<dbReference type="CDD" id="cd22579">
    <property type="entry name" value="MPEG1_P2"/>
    <property type="match status" value="1"/>
</dbReference>
<feature type="chain" id="PRO_5035742663" description="MACPF domain-containing protein" evidence="3">
    <location>
        <begin position="21"/>
        <end position="780"/>
    </location>
</feature>
<dbReference type="Pfam" id="PF01823">
    <property type="entry name" value="MACPF"/>
    <property type="match status" value="1"/>
</dbReference>
<keyword evidence="3" id="KW-0732">Signal</keyword>
<dbReference type="SMART" id="SM00457">
    <property type="entry name" value="MACPF"/>
    <property type="match status" value="1"/>
</dbReference>
<evidence type="ECO:0000259" key="4">
    <source>
        <dbReference type="PROSITE" id="PS51412"/>
    </source>
</evidence>
<dbReference type="GO" id="GO:0042742">
    <property type="term" value="P:defense response to bacterium"/>
    <property type="evidence" value="ECO:0007669"/>
    <property type="project" value="TreeGrafter"/>
</dbReference>
<gene>
    <name evidence="5" type="ORF">OFUS_LOCUS22034</name>
</gene>
<dbReference type="PROSITE" id="PS51412">
    <property type="entry name" value="MACPF_2"/>
    <property type="match status" value="1"/>
</dbReference>
<dbReference type="GO" id="GO:0045087">
    <property type="term" value="P:innate immune response"/>
    <property type="evidence" value="ECO:0007669"/>
    <property type="project" value="UniProtKB-KW"/>
</dbReference>
<reference evidence="5" key="1">
    <citation type="submission" date="2022-03" db="EMBL/GenBank/DDBJ databases">
        <authorList>
            <person name="Martin C."/>
        </authorList>
    </citation>
    <scope>NUCLEOTIDE SEQUENCE</scope>
</reference>
<evidence type="ECO:0000256" key="2">
    <source>
        <dbReference type="SAM" id="Phobius"/>
    </source>
</evidence>
<name>A0A8S4PWJ9_OWEFU</name>
<dbReference type="Proteomes" id="UP000749559">
    <property type="component" value="Unassembled WGS sequence"/>
</dbReference>
<proteinExistence type="predicted"/>
<feature type="domain" description="MACPF" evidence="4">
    <location>
        <begin position="54"/>
        <end position="380"/>
    </location>
</feature>